<feature type="compositionally biased region" description="Polar residues" evidence="1">
    <location>
        <begin position="264"/>
        <end position="276"/>
    </location>
</feature>
<dbReference type="OrthoDB" id="2439238at2759"/>
<name>A0A9P6UGK4_9FUNG</name>
<dbReference type="AlphaFoldDB" id="A0A9P6UGK4"/>
<evidence type="ECO:0000313" key="2">
    <source>
        <dbReference type="EMBL" id="KAG0294315.1"/>
    </source>
</evidence>
<keyword evidence="3" id="KW-1185">Reference proteome</keyword>
<reference evidence="2" key="1">
    <citation type="journal article" date="2020" name="Fungal Divers.">
        <title>Resolving the Mortierellaceae phylogeny through synthesis of multi-gene phylogenetics and phylogenomics.</title>
        <authorList>
            <person name="Vandepol N."/>
            <person name="Liber J."/>
            <person name="Desiro A."/>
            <person name="Na H."/>
            <person name="Kennedy M."/>
            <person name="Barry K."/>
            <person name="Grigoriev I.V."/>
            <person name="Miller A.N."/>
            <person name="O'Donnell K."/>
            <person name="Stajich J.E."/>
            <person name="Bonito G."/>
        </authorList>
    </citation>
    <scope>NUCLEOTIDE SEQUENCE</scope>
    <source>
        <strain evidence="2">NVP60</strain>
    </source>
</reference>
<evidence type="ECO:0008006" key="4">
    <source>
        <dbReference type="Google" id="ProtNLM"/>
    </source>
</evidence>
<dbReference type="EMBL" id="JAAAIN010002334">
    <property type="protein sequence ID" value="KAG0294315.1"/>
    <property type="molecule type" value="Genomic_DNA"/>
</dbReference>
<gene>
    <name evidence="2" type="ORF">BGZ97_005110</name>
</gene>
<evidence type="ECO:0000313" key="3">
    <source>
        <dbReference type="Proteomes" id="UP000823405"/>
    </source>
</evidence>
<feature type="compositionally biased region" description="Acidic residues" evidence="1">
    <location>
        <begin position="57"/>
        <end position="93"/>
    </location>
</feature>
<accession>A0A9P6UGK4</accession>
<sequence>MPRCSKDTSPSLNKGKQASHTSVTSVRVSKRPAATPSGSSRVKKSRVELTPFTVDNNEQDDIGCADVAEEEDAEEEDAEEEEGGTEDEVEDDGTGGGNNKTASDREKTDWLVAQLCKQGVYLVLQGRNSSSTRKTPQSNIHKKLATAFTTRYPKESPMNANAVKNKIASLKRAFRKAHTMANQSWFGSKDDEGWKKAIKTRFQYYFDMKDNWSVAWTDDLPQYVNSTANLDDDIVTDDVAQRPQVFLRRPLTSSQGPIDLTQDPGASSQGDTSSHIQEYDQYDATEWVDEFDGSGPEKQEVEEDTPLLRRNHPARHQRYIVLPPDCCQEHCRRHRMPHDRSSQKDRECRHRHLQEVVFQSHLH</sequence>
<organism evidence="2 3">
    <name type="scientific">Linnemannia gamsii</name>
    <dbReference type="NCBI Taxonomy" id="64522"/>
    <lineage>
        <taxon>Eukaryota</taxon>
        <taxon>Fungi</taxon>
        <taxon>Fungi incertae sedis</taxon>
        <taxon>Mucoromycota</taxon>
        <taxon>Mortierellomycotina</taxon>
        <taxon>Mortierellomycetes</taxon>
        <taxon>Mortierellales</taxon>
        <taxon>Mortierellaceae</taxon>
        <taxon>Linnemannia</taxon>
    </lineage>
</organism>
<dbReference type="Proteomes" id="UP000823405">
    <property type="component" value="Unassembled WGS sequence"/>
</dbReference>
<feature type="compositionally biased region" description="Polar residues" evidence="1">
    <location>
        <begin position="7"/>
        <end position="27"/>
    </location>
</feature>
<protein>
    <recommendedName>
        <fullName evidence="4">Myb/SANT-like domain-containing protein</fullName>
    </recommendedName>
</protein>
<feature type="region of interest" description="Disordered" evidence="1">
    <location>
        <begin position="247"/>
        <end position="276"/>
    </location>
</feature>
<proteinExistence type="predicted"/>
<feature type="region of interest" description="Disordered" evidence="1">
    <location>
        <begin position="1"/>
        <end position="105"/>
    </location>
</feature>
<evidence type="ECO:0000256" key="1">
    <source>
        <dbReference type="SAM" id="MobiDB-lite"/>
    </source>
</evidence>
<comment type="caution">
    <text evidence="2">The sequence shown here is derived from an EMBL/GenBank/DDBJ whole genome shotgun (WGS) entry which is preliminary data.</text>
</comment>
<feature type="region of interest" description="Disordered" evidence="1">
    <location>
        <begin position="289"/>
        <end position="315"/>
    </location>
</feature>